<sequence>MITFESMEHFVNHYKGKKTIPSTVDVTINGNVHSFTRRTVHNQDAIDKWQWDKYEFEEPFDLAVLGIKLRVNYFRLFGEKVLFEAYFEWDHLYGSRSIEKLICPIYFYDKFVTDEDYLYEGSVPVYSEPLYKWLAMKFTNPRLHTHDFLDLRLAAFDKLVKELHAKAIFQRKCKINDRNALKDIIPVPASWKDEFDDDDDDVILSVHHVEDTE</sequence>
<evidence type="ECO:0000313" key="2">
    <source>
        <dbReference type="Proteomes" id="UP000663505"/>
    </source>
</evidence>
<accession>A0A9X7W384</accession>
<evidence type="ECO:0000313" key="1">
    <source>
        <dbReference type="EMBL" id="QSO48473.1"/>
    </source>
</evidence>
<dbReference type="KEGG" id="afx:JZ786_05645"/>
<reference evidence="1 2" key="1">
    <citation type="submission" date="2021-02" db="EMBL/GenBank/DDBJ databases">
        <title>Alicyclobacillus curvatus sp. nov. and Alicyclobacillus mengziensis sp. nov., two acidophilic bacteria isolated from acid mine drainage.</title>
        <authorList>
            <person name="Huang Y."/>
        </authorList>
    </citation>
    <scope>NUCLEOTIDE SEQUENCE [LARGE SCALE GENOMIC DNA]</scope>
    <source>
        <strain evidence="1 2">S30H14</strain>
    </source>
</reference>
<organism evidence="1 2">
    <name type="scientific">Alicyclobacillus mengziensis</name>
    <dbReference type="NCBI Taxonomy" id="2931921"/>
    <lineage>
        <taxon>Bacteria</taxon>
        <taxon>Bacillati</taxon>
        <taxon>Bacillota</taxon>
        <taxon>Bacilli</taxon>
        <taxon>Bacillales</taxon>
        <taxon>Alicyclobacillaceae</taxon>
        <taxon>Alicyclobacillus</taxon>
    </lineage>
</organism>
<gene>
    <name evidence="1" type="ORF">JZ786_05645</name>
</gene>
<dbReference type="RefSeq" id="WP_206657808.1">
    <property type="nucleotide sequence ID" value="NZ_CP071182.1"/>
</dbReference>
<protein>
    <submittedName>
        <fullName evidence="1">Uncharacterized protein</fullName>
    </submittedName>
</protein>
<keyword evidence="2" id="KW-1185">Reference proteome</keyword>
<dbReference type="Proteomes" id="UP000663505">
    <property type="component" value="Chromosome"/>
</dbReference>
<dbReference type="AlphaFoldDB" id="A0A9X7W384"/>
<name>A0A9X7W384_9BACL</name>
<proteinExistence type="predicted"/>
<dbReference type="EMBL" id="CP071182">
    <property type="protein sequence ID" value="QSO48473.1"/>
    <property type="molecule type" value="Genomic_DNA"/>
</dbReference>